<keyword evidence="2" id="KW-1185">Reference proteome</keyword>
<accession>A0AAE1TWT0</accession>
<reference evidence="1" key="1">
    <citation type="submission" date="2023-11" db="EMBL/GenBank/DDBJ databases">
        <title>Genome assemblies of two species of porcelain crab, Petrolisthes cinctipes and Petrolisthes manimaculis (Anomura: Porcellanidae).</title>
        <authorList>
            <person name="Angst P."/>
        </authorList>
    </citation>
    <scope>NUCLEOTIDE SEQUENCE</scope>
    <source>
        <strain evidence="1">PB745_02</strain>
        <tissue evidence="1">Gill</tissue>
    </source>
</reference>
<evidence type="ECO:0000313" key="1">
    <source>
        <dbReference type="EMBL" id="KAK4298009.1"/>
    </source>
</evidence>
<gene>
    <name evidence="1" type="ORF">Pmani_029614</name>
</gene>
<proteinExistence type="predicted"/>
<comment type="caution">
    <text evidence="1">The sequence shown here is derived from an EMBL/GenBank/DDBJ whole genome shotgun (WGS) entry which is preliminary data.</text>
</comment>
<protein>
    <submittedName>
        <fullName evidence="1">Uncharacterized protein</fullName>
    </submittedName>
</protein>
<dbReference type="EMBL" id="JAWZYT010003526">
    <property type="protein sequence ID" value="KAK4298009.1"/>
    <property type="molecule type" value="Genomic_DNA"/>
</dbReference>
<evidence type="ECO:0000313" key="2">
    <source>
        <dbReference type="Proteomes" id="UP001292094"/>
    </source>
</evidence>
<dbReference type="AlphaFoldDB" id="A0AAE1TWT0"/>
<name>A0AAE1TWT0_9EUCA</name>
<dbReference type="Proteomes" id="UP001292094">
    <property type="component" value="Unassembled WGS sequence"/>
</dbReference>
<sequence length="160" mass="18155">MANNGILNKSLVTVVVAVVRLGRDLWRGLGRVFGRLIQKTCKLSEVNTFRSSSNTCTLCYGCHTLQAIPISYICDLCSLQQEDKSFFNNQYFQCLSKETTHFAARLQGKNKLTLKQLRESWAQRDLTKQPKSIRRAVKQMEAVGCLLVDISPVTPYLNEH</sequence>
<organism evidence="1 2">
    <name type="scientific">Petrolisthes manimaculis</name>
    <dbReference type="NCBI Taxonomy" id="1843537"/>
    <lineage>
        <taxon>Eukaryota</taxon>
        <taxon>Metazoa</taxon>
        <taxon>Ecdysozoa</taxon>
        <taxon>Arthropoda</taxon>
        <taxon>Crustacea</taxon>
        <taxon>Multicrustacea</taxon>
        <taxon>Malacostraca</taxon>
        <taxon>Eumalacostraca</taxon>
        <taxon>Eucarida</taxon>
        <taxon>Decapoda</taxon>
        <taxon>Pleocyemata</taxon>
        <taxon>Anomura</taxon>
        <taxon>Galatheoidea</taxon>
        <taxon>Porcellanidae</taxon>
        <taxon>Petrolisthes</taxon>
    </lineage>
</organism>